<dbReference type="PROSITE" id="PS50011">
    <property type="entry name" value="PROTEIN_KINASE_DOM"/>
    <property type="match status" value="1"/>
</dbReference>
<dbReference type="CDD" id="cd14016">
    <property type="entry name" value="STKc_CK1"/>
    <property type="match status" value="1"/>
</dbReference>
<evidence type="ECO:0000256" key="2">
    <source>
        <dbReference type="ARBA" id="ARBA00022741"/>
    </source>
</evidence>
<feature type="binding site" evidence="5">
    <location>
        <position position="40"/>
    </location>
    <ligand>
        <name>ATP</name>
        <dbReference type="ChEBI" id="CHEBI:30616"/>
    </ligand>
</feature>
<evidence type="ECO:0000313" key="8">
    <source>
        <dbReference type="EMBL" id="OMJ94989.1"/>
    </source>
</evidence>
<gene>
    <name evidence="8" type="ORF">SteCoe_1681</name>
</gene>
<dbReference type="Gene3D" id="1.10.510.10">
    <property type="entry name" value="Transferase(Phosphotransferase) domain 1"/>
    <property type="match status" value="1"/>
</dbReference>
<evidence type="ECO:0000256" key="3">
    <source>
        <dbReference type="ARBA" id="ARBA00022840"/>
    </source>
</evidence>
<dbReference type="AlphaFoldDB" id="A0A1R2D150"/>
<dbReference type="GO" id="GO:0005524">
    <property type="term" value="F:ATP binding"/>
    <property type="evidence" value="ECO:0007669"/>
    <property type="project" value="UniProtKB-UniRule"/>
</dbReference>
<name>A0A1R2D150_9CILI</name>
<dbReference type="Pfam" id="PF00069">
    <property type="entry name" value="Pkinase"/>
    <property type="match status" value="1"/>
</dbReference>
<feature type="domain" description="Protein kinase" evidence="7">
    <location>
        <begin position="11"/>
        <end position="279"/>
    </location>
</feature>
<sequence>MEEQTLVAGKYILLDKIGNGSFGEIHNAICIQTNESIAIKIERIRTGRPQLENEYRIIRILQGGIGIPKAFWFGIEATYNAMAFELLGMSLENLMKSCKSKLSLKSVLMLADQCISRLEYIHSKCYIHRDIKPENFLVGLGRKSHVIYLIDYGLSKRYFEPGSTKHIKYKEGKSLTGTARYASVFTHMGIEQSRRDDLESLGYMLLYLLNGTLPWIGLPGKNKTEKYKLIGQYKATKSLEEICAPHPLEFANYLYYCKSLKFEQKPDYASLKKMFKELFAKLHFTYDYIFDWDFKRPYSPRKTMSMTRERPEKKINTPLRDFSIRRGVTPIYLHTKKDTTSSKLI</sequence>
<evidence type="ECO:0000313" key="9">
    <source>
        <dbReference type="Proteomes" id="UP000187209"/>
    </source>
</evidence>
<evidence type="ECO:0000259" key="7">
    <source>
        <dbReference type="PROSITE" id="PS50011"/>
    </source>
</evidence>
<dbReference type="EC" id="2.7.11.1" evidence="1"/>
<dbReference type="SMART" id="SM00220">
    <property type="entry name" value="S_TKc"/>
    <property type="match status" value="1"/>
</dbReference>
<evidence type="ECO:0000256" key="4">
    <source>
        <dbReference type="ARBA" id="ARBA00023860"/>
    </source>
</evidence>
<dbReference type="Proteomes" id="UP000187209">
    <property type="component" value="Unassembled WGS sequence"/>
</dbReference>
<organism evidence="8 9">
    <name type="scientific">Stentor coeruleus</name>
    <dbReference type="NCBI Taxonomy" id="5963"/>
    <lineage>
        <taxon>Eukaryota</taxon>
        <taxon>Sar</taxon>
        <taxon>Alveolata</taxon>
        <taxon>Ciliophora</taxon>
        <taxon>Postciliodesmatophora</taxon>
        <taxon>Heterotrichea</taxon>
        <taxon>Heterotrichida</taxon>
        <taxon>Stentoridae</taxon>
        <taxon>Stentor</taxon>
    </lineage>
</organism>
<dbReference type="EMBL" id="MPUH01000018">
    <property type="protein sequence ID" value="OMJ94989.1"/>
    <property type="molecule type" value="Genomic_DNA"/>
</dbReference>
<evidence type="ECO:0000256" key="5">
    <source>
        <dbReference type="PROSITE-ProRule" id="PRU10141"/>
    </source>
</evidence>
<comment type="caution">
    <text evidence="8">The sequence shown here is derived from an EMBL/GenBank/DDBJ whole genome shotgun (WGS) entry which is preliminary data.</text>
</comment>
<keyword evidence="2 5" id="KW-0547">Nucleotide-binding</keyword>
<keyword evidence="6" id="KW-0418">Kinase</keyword>
<proteinExistence type="inferred from homology"/>
<accession>A0A1R2D150</accession>
<keyword evidence="6" id="KW-0808">Transferase</keyword>
<dbReference type="InterPro" id="IPR011009">
    <property type="entry name" value="Kinase-like_dom_sf"/>
</dbReference>
<dbReference type="FunFam" id="1.10.510.10:FF:000596">
    <property type="entry name" value="CK1 family protein kinase"/>
    <property type="match status" value="1"/>
</dbReference>
<keyword evidence="9" id="KW-1185">Reference proteome</keyword>
<dbReference type="PANTHER" id="PTHR11909">
    <property type="entry name" value="CASEIN KINASE-RELATED"/>
    <property type="match status" value="1"/>
</dbReference>
<evidence type="ECO:0000256" key="1">
    <source>
        <dbReference type="ARBA" id="ARBA00012513"/>
    </source>
</evidence>
<dbReference type="InterPro" id="IPR017441">
    <property type="entry name" value="Protein_kinase_ATP_BS"/>
</dbReference>
<dbReference type="GO" id="GO:0004674">
    <property type="term" value="F:protein serine/threonine kinase activity"/>
    <property type="evidence" value="ECO:0007669"/>
    <property type="project" value="UniProtKB-KW"/>
</dbReference>
<evidence type="ECO:0000256" key="6">
    <source>
        <dbReference type="RuleBase" id="RU000304"/>
    </source>
</evidence>
<dbReference type="PROSITE" id="PS00108">
    <property type="entry name" value="PROTEIN_KINASE_ST"/>
    <property type="match status" value="1"/>
</dbReference>
<keyword evidence="3 5" id="KW-0067">ATP-binding</keyword>
<dbReference type="PROSITE" id="PS00107">
    <property type="entry name" value="PROTEIN_KINASE_ATP"/>
    <property type="match status" value="1"/>
</dbReference>
<dbReference type="InterPro" id="IPR008271">
    <property type="entry name" value="Ser/Thr_kinase_AS"/>
</dbReference>
<keyword evidence="6" id="KW-0723">Serine/threonine-protein kinase</keyword>
<reference evidence="8 9" key="1">
    <citation type="submission" date="2016-11" db="EMBL/GenBank/DDBJ databases">
        <title>The macronuclear genome of Stentor coeruleus: a giant cell with tiny introns.</title>
        <authorList>
            <person name="Slabodnick M."/>
            <person name="Ruby J.G."/>
            <person name="Reiff S.B."/>
            <person name="Swart E.C."/>
            <person name="Gosai S."/>
            <person name="Prabakaran S."/>
            <person name="Witkowska E."/>
            <person name="Larue G.E."/>
            <person name="Fisher S."/>
            <person name="Freeman R.M."/>
            <person name="Gunawardena J."/>
            <person name="Chu W."/>
            <person name="Stover N.A."/>
            <person name="Gregory B.D."/>
            <person name="Nowacki M."/>
            <person name="Derisi J."/>
            <person name="Roy S.W."/>
            <person name="Marshall W.F."/>
            <person name="Sood P."/>
        </authorList>
    </citation>
    <scope>NUCLEOTIDE SEQUENCE [LARGE SCALE GENOMIC DNA]</scope>
    <source>
        <strain evidence="8">WM001</strain>
    </source>
</reference>
<comment type="similarity">
    <text evidence="6">Belongs to the protein kinase superfamily.</text>
</comment>
<dbReference type="SUPFAM" id="SSF56112">
    <property type="entry name" value="Protein kinase-like (PK-like)"/>
    <property type="match status" value="1"/>
</dbReference>
<dbReference type="InterPro" id="IPR000719">
    <property type="entry name" value="Prot_kinase_dom"/>
</dbReference>
<protein>
    <recommendedName>
        <fullName evidence="4">Casein kinase I</fullName>
        <ecNumber evidence="1">2.7.11.1</ecNumber>
    </recommendedName>
</protein>
<dbReference type="InterPro" id="IPR050235">
    <property type="entry name" value="CK1_Ser-Thr_kinase"/>
</dbReference>